<evidence type="ECO:0000313" key="1">
    <source>
        <dbReference type="EMBL" id="MFD1040752.1"/>
    </source>
</evidence>
<dbReference type="RefSeq" id="WP_162376390.1">
    <property type="nucleotide sequence ID" value="NZ_JBHTKN010000001.1"/>
</dbReference>
<dbReference type="Proteomes" id="UP001597033">
    <property type="component" value="Unassembled WGS sequence"/>
</dbReference>
<sequence>MSKKLGATTTGLEQLAGSAVRDRRVSALMAFTPPDETARNEFLVFACDGDMAEFSVGQAIGTYRRRLTELDNLATAPPDTSFSALVASMNRSSAAREDLPQDRAQAMTAFDEAQKKAKVASHLSVRRCRAIVAHDLSSSADRIPGDRSYQSMGMGLDTYLTLINFLRTGMTLAEQTKRASIVRDYTQKVAQPDFELAHAYLATEPNLDPIAETIAGRNPLADVPPQACHAQKAFMDPAGKAHDPPATGENLANQLGNDMTLGFGQPHGRLSLLTAQARATAVRQAFIHYTAAKLLHPQTGTGALSAVQNEAVLRSAADAADAMARADGLISIDVDCEVLPKLASSQQALSKAVIEGTGSADAADGFADALTNLQSILEALDKMKKAGW</sequence>
<comment type="caution">
    <text evidence="1">The sequence shown here is derived from an EMBL/GenBank/DDBJ whole genome shotgun (WGS) entry which is preliminary data.</text>
</comment>
<organism evidence="1 2">
    <name type="scientific">Pseudoxanthomonas kaohsiungensis</name>
    <dbReference type="NCBI Taxonomy" id="283923"/>
    <lineage>
        <taxon>Bacteria</taxon>
        <taxon>Pseudomonadati</taxon>
        <taxon>Pseudomonadota</taxon>
        <taxon>Gammaproteobacteria</taxon>
        <taxon>Lysobacterales</taxon>
        <taxon>Lysobacteraceae</taxon>
        <taxon>Pseudoxanthomonas</taxon>
    </lineage>
</organism>
<dbReference type="EMBL" id="JBHTKN010000001">
    <property type="protein sequence ID" value="MFD1040752.1"/>
    <property type="molecule type" value="Genomic_DNA"/>
</dbReference>
<gene>
    <name evidence="1" type="ORF">ACFQ2N_00115</name>
</gene>
<name>A0ABW3LRS7_9GAMM</name>
<accession>A0ABW3LRS7</accession>
<keyword evidence="2" id="KW-1185">Reference proteome</keyword>
<evidence type="ECO:0000313" key="2">
    <source>
        <dbReference type="Proteomes" id="UP001597033"/>
    </source>
</evidence>
<protein>
    <submittedName>
        <fullName evidence="1">Uncharacterized protein</fullName>
    </submittedName>
</protein>
<reference evidence="2" key="1">
    <citation type="journal article" date="2019" name="Int. J. Syst. Evol. Microbiol.">
        <title>The Global Catalogue of Microorganisms (GCM) 10K type strain sequencing project: providing services to taxonomists for standard genome sequencing and annotation.</title>
        <authorList>
            <consortium name="The Broad Institute Genomics Platform"/>
            <consortium name="The Broad Institute Genome Sequencing Center for Infectious Disease"/>
            <person name="Wu L."/>
            <person name="Ma J."/>
        </authorList>
    </citation>
    <scope>NUCLEOTIDE SEQUENCE [LARGE SCALE GENOMIC DNA]</scope>
    <source>
        <strain evidence="2">CCUG 55854</strain>
    </source>
</reference>
<proteinExistence type="predicted"/>